<dbReference type="EMBL" id="AEYP01039651">
    <property type="status" value="NOT_ANNOTATED_CDS"/>
    <property type="molecule type" value="Genomic_DNA"/>
</dbReference>
<protein>
    <submittedName>
        <fullName evidence="2">Uncharacterized protein</fullName>
    </submittedName>
</protein>
<dbReference type="AlphaFoldDB" id="M3YHV1"/>
<sequence>GCKTKTISTGTPGSPEDPTLCLPLLCILSKPRALPQTCRLERLREQPKTAGRRRASAPIAAPPQNPCSPGTALASPPNATPKGLNLSPSARLPNNLREIPNLEASPPQPPVRNSPGSRGRTGPSAGAALAALLPALARETSPPRAQTPEKLDPNSQPAPPEPPREPREAGPGTAARSGVDSSRGGRRGEEGAPRKETTPPPSWSRNFSQLGREAKRNGYGCERELRDSLEDAVSYQSSP</sequence>
<organism evidence="2">
    <name type="scientific">Mustela putorius furo</name>
    <name type="common">European domestic ferret</name>
    <name type="synonym">Mustela furo</name>
    <dbReference type="NCBI Taxonomy" id="9669"/>
    <lineage>
        <taxon>Eukaryota</taxon>
        <taxon>Metazoa</taxon>
        <taxon>Chordata</taxon>
        <taxon>Craniata</taxon>
        <taxon>Vertebrata</taxon>
        <taxon>Euteleostomi</taxon>
        <taxon>Mammalia</taxon>
        <taxon>Eutheria</taxon>
        <taxon>Laurasiatheria</taxon>
        <taxon>Carnivora</taxon>
        <taxon>Caniformia</taxon>
        <taxon>Musteloidea</taxon>
        <taxon>Mustelidae</taxon>
        <taxon>Mustelinae</taxon>
        <taxon>Mustela</taxon>
    </lineage>
</organism>
<name>M3YHV1_MUSPF</name>
<feature type="region of interest" description="Disordered" evidence="1">
    <location>
        <begin position="38"/>
        <end position="239"/>
    </location>
</feature>
<dbReference type="Ensembl" id="ENSMPUT00000011090.1">
    <property type="protein sequence ID" value="ENSMPUP00000010908.1"/>
    <property type="gene ID" value="ENSMPUG00000010997.1"/>
</dbReference>
<evidence type="ECO:0000313" key="2">
    <source>
        <dbReference type="Ensembl" id="ENSMPUP00000010908.1"/>
    </source>
</evidence>
<feature type="compositionally biased region" description="Basic and acidic residues" evidence="1">
    <location>
        <begin position="212"/>
        <end position="229"/>
    </location>
</feature>
<dbReference type="HOGENOM" id="CLU_1163450_0_0_1"/>
<evidence type="ECO:0000256" key="1">
    <source>
        <dbReference type="SAM" id="MobiDB-lite"/>
    </source>
</evidence>
<dbReference type="InParanoid" id="M3YHV1"/>
<feature type="compositionally biased region" description="Basic and acidic residues" evidence="1">
    <location>
        <begin position="186"/>
        <end position="197"/>
    </location>
</feature>
<reference evidence="2" key="1">
    <citation type="submission" date="2024-06" db="UniProtKB">
        <authorList>
            <consortium name="Ensembl"/>
        </authorList>
    </citation>
    <scope>IDENTIFICATION</scope>
</reference>
<feature type="compositionally biased region" description="Low complexity" evidence="1">
    <location>
        <begin position="125"/>
        <end position="137"/>
    </location>
</feature>
<accession>M3YHV1</accession>
<dbReference type="EMBL" id="AEYP01039650">
    <property type="status" value="NOT_ANNOTATED_CDS"/>
    <property type="molecule type" value="Genomic_DNA"/>
</dbReference>
<feature type="compositionally biased region" description="Low complexity" evidence="1">
    <location>
        <begin position="169"/>
        <end position="182"/>
    </location>
</feature>
<proteinExistence type="predicted"/>